<sequence length="102" mass="11535">MTMVSRFSVCTALQQWRQEDGKQLRYKAKISTVYLQFSKGQKNDDDDGCGGSIEKPSSYNFTCNQSKALHFISQQYAEFEKAAALSGEQLTILEKKGRLLIT</sequence>
<evidence type="ECO:0000313" key="2">
    <source>
        <dbReference type="Proteomes" id="UP000054776"/>
    </source>
</evidence>
<evidence type="ECO:0000313" key="1">
    <source>
        <dbReference type="EMBL" id="KRY29986.1"/>
    </source>
</evidence>
<accession>A0A0V1AYV7</accession>
<dbReference type="InParanoid" id="A0A0V1AYV7"/>
<comment type="caution">
    <text evidence="1">The sequence shown here is derived from an EMBL/GenBank/DDBJ whole genome shotgun (WGS) entry which is preliminary data.</text>
</comment>
<reference evidence="1 2" key="1">
    <citation type="submission" date="2015-01" db="EMBL/GenBank/DDBJ databases">
        <title>Evolution of Trichinella species and genotypes.</title>
        <authorList>
            <person name="Korhonen P.K."/>
            <person name="Edoardo P."/>
            <person name="Giuseppe L.R."/>
            <person name="Gasser R.B."/>
        </authorList>
    </citation>
    <scope>NUCLEOTIDE SEQUENCE [LARGE SCALE GENOMIC DNA]</scope>
    <source>
        <strain evidence="1">ISS3</strain>
    </source>
</reference>
<dbReference type="Proteomes" id="UP000054776">
    <property type="component" value="Unassembled WGS sequence"/>
</dbReference>
<dbReference type="EMBL" id="JYDH01000154">
    <property type="protein sequence ID" value="KRY29986.1"/>
    <property type="molecule type" value="Genomic_DNA"/>
</dbReference>
<protein>
    <submittedName>
        <fullName evidence="1">Uncharacterized protein</fullName>
    </submittedName>
</protein>
<proteinExistence type="predicted"/>
<gene>
    <name evidence="1" type="ORF">T01_15485</name>
</gene>
<organism evidence="1 2">
    <name type="scientific">Trichinella spiralis</name>
    <name type="common">Trichina worm</name>
    <dbReference type="NCBI Taxonomy" id="6334"/>
    <lineage>
        <taxon>Eukaryota</taxon>
        <taxon>Metazoa</taxon>
        <taxon>Ecdysozoa</taxon>
        <taxon>Nematoda</taxon>
        <taxon>Enoplea</taxon>
        <taxon>Dorylaimia</taxon>
        <taxon>Trichinellida</taxon>
        <taxon>Trichinellidae</taxon>
        <taxon>Trichinella</taxon>
    </lineage>
</organism>
<keyword evidence="2" id="KW-1185">Reference proteome</keyword>
<name>A0A0V1AYV7_TRISP</name>
<dbReference type="AlphaFoldDB" id="A0A0V1AYV7"/>